<dbReference type="EMBL" id="LAZP02000704">
    <property type="protein sequence ID" value="PFH55960.1"/>
    <property type="molecule type" value="Genomic_DNA"/>
</dbReference>
<proteinExistence type="predicted"/>
<reference evidence="3 4" key="2">
    <citation type="journal article" date="2017" name="Sci. Rep.">
        <title>Ant-infecting Ophiocordyceps genomes reveal a high diversity of potential behavioral manipulation genes and a possible major role for enterotoxins.</title>
        <authorList>
            <person name="de Bekker C."/>
            <person name="Ohm R.A."/>
            <person name="Evans H.C."/>
            <person name="Brachmann A."/>
            <person name="Hughes D.P."/>
        </authorList>
    </citation>
    <scope>NUCLEOTIDE SEQUENCE [LARGE SCALE GENOMIC DNA]</scope>
    <source>
        <strain evidence="3 4">SC16a</strain>
    </source>
</reference>
<keyword evidence="2" id="KW-0472">Membrane</keyword>
<name>A0A2A9P512_OPHUN</name>
<comment type="caution">
    <text evidence="3">The sequence shown here is derived from an EMBL/GenBank/DDBJ whole genome shotgun (WGS) entry which is preliminary data.</text>
</comment>
<reference evidence="3 4" key="1">
    <citation type="journal article" date="2015" name="BMC Genomics">
        <title>Gene expression during zombie ant biting behavior reflects the complexity underlying fungal parasitic behavioral manipulation.</title>
        <authorList>
            <person name="de Bekker C."/>
            <person name="Ohm R.A."/>
            <person name="Loreto R.G."/>
            <person name="Sebastian A."/>
            <person name="Albert I."/>
            <person name="Merrow M."/>
            <person name="Brachmann A."/>
            <person name="Hughes D.P."/>
        </authorList>
    </citation>
    <scope>NUCLEOTIDE SEQUENCE [LARGE SCALE GENOMIC DNA]</scope>
    <source>
        <strain evidence="3 4">SC16a</strain>
    </source>
</reference>
<keyword evidence="4" id="KW-1185">Reference proteome</keyword>
<dbReference type="Proteomes" id="UP000037136">
    <property type="component" value="Unassembled WGS sequence"/>
</dbReference>
<dbReference type="STRING" id="268505.A0A2A9P512"/>
<evidence type="ECO:0000313" key="4">
    <source>
        <dbReference type="Proteomes" id="UP000037136"/>
    </source>
</evidence>
<feature type="region of interest" description="Disordered" evidence="1">
    <location>
        <begin position="1"/>
        <end position="49"/>
    </location>
</feature>
<keyword evidence="2" id="KW-1133">Transmembrane helix</keyword>
<sequence length="240" mass="26002">MATSPHPQGAPVAIPGPRSIAIPTPSGGPARPSPVDGAKASPTTKAQAAPSLDMATIRAGCLSGLHELTALQNRRQHHNGSASAYELECLISGQSQLLLGNLRTLQSSVRHLARVAESQRWRRWLFGGALAALIPAVRTIFRTGSDRHSSANDTEHAFRKSEGLVARIRHGVLGNGMLARVALFVLGVLVVFQNEVLLRVAKTVHRRLKRLCERMERGESDVADDADMAVLDGWRWRVLL</sequence>
<organism evidence="3 4">
    <name type="scientific">Ophiocordyceps unilateralis</name>
    <name type="common">Zombie-ant fungus</name>
    <name type="synonym">Torrubia unilateralis</name>
    <dbReference type="NCBI Taxonomy" id="268505"/>
    <lineage>
        <taxon>Eukaryota</taxon>
        <taxon>Fungi</taxon>
        <taxon>Dikarya</taxon>
        <taxon>Ascomycota</taxon>
        <taxon>Pezizomycotina</taxon>
        <taxon>Sordariomycetes</taxon>
        <taxon>Hypocreomycetidae</taxon>
        <taxon>Hypocreales</taxon>
        <taxon>Ophiocordycipitaceae</taxon>
        <taxon>Ophiocordyceps</taxon>
    </lineage>
</organism>
<feature type="transmembrane region" description="Helical" evidence="2">
    <location>
        <begin position="124"/>
        <end position="141"/>
    </location>
</feature>
<feature type="transmembrane region" description="Helical" evidence="2">
    <location>
        <begin position="181"/>
        <end position="201"/>
    </location>
</feature>
<dbReference type="AlphaFoldDB" id="A0A2A9P512"/>
<evidence type="ECO:0000313" key="3">
    <source>
        <dbReference type="EMBL" id="PFH55960.1"/>
    </source>
</evidence>
<protein>
    <submittedName>
        <fullName evidence="3">Uncharacterized protein</fullName>
    </submittedName>
</protein>
<evidence type="ECO:0000256" key="2">
    <source>
        <dbReference type="SAM" id="Phobius"/>
    </source>
</evidence>
<dbReference type="OrthoDB" id="5215647at2759"/>
<keyword evidence="2" id="KW-0812">Transmembrane</keyword>
<evidence type="ECO:0000256" key="1">
    <source>
        <dbReference type="SAM" id="MobiDB-lite"/>
    </source>
</evidence>
<gene>
    <name evidence="3" type="ORF">XA68_17320</name>
</gene>
<accession>A0A2A9P512</accession>